<dbReference type="Gene3D" id="3.40.50.1820">
    <property type="entry name" value="alpha/beta hydrolase"/>
    <property type="match status" value="1"/>
</dbReference>
<accession>A0A4V0YZG7</accession>
<dbReference type="Pfam" id="PF12697">
    <property type="entry name" value="Abhydrolase_6"/>
    <property type="match status" value="1"/>
</dbReference>
<keyword evidence="4" id="KW-1185">Reference proteome</keyword>
<dbReference type="RefSeq" id="WP_129890727.1">
    <property type="nucleotide sequence ID" value="NZ_CP035758.1"/>
</dbReference>
<feature type="region of interest" description="Disordered" evidence="1">
    <location>
        <begin position="1"/>
        <end position="21"/>
    </location>
</feature>
<evidence type="ECO:0000313" key="3">
    <source>
        <dbReference type="EMBL" id="QBD79661.1"/>
    </source>
</evidence>
<dbReference type="InterPro" id="IPR029058">
    <property type="entry name" value="AB_hydrolase_fold"/>
</dbReference>
<dbReference type="OrthoDB" id="63519at2"/>
<dbReference type="EMBL" id="CP035758">
    <property type="protein sequence ID" value="QBD79661.1"/>
    <property type="molecule type" value="Genomic_DNA"/>
</dbReference>
<gene>
    <name evidence="3" type="ORF">EPA93_28260</name>
</gene>
<evidence type="ECO:0000313" key="4">
    <source>
        <dbReference type="Proteomes" id="UP000290365"/>
    </source>
</evidence>
<protein>
    <submittedName>
        <fullName evidence="3">Alpha/beta hydrolase</fullName>
    </submittedName>
</protein>
<dbReference type="PANTHER" id="PTHR43194">
    <property type="entry name" value="HYDROLASE ALPHA/BETA FOLD FAMILY"/>
    <property type="match status" value="1"/>
</dbReference>
<reference evidence="3 4" key="1">
    <citation type="submission" date="2019-01" db="EMBL/GenBank/DDBJ databases">
        <title>Ktedonosporobacter rubrisoli SCAWS-G2.</title>
        <authorList>
            <person name="Huang Y."/>
            <person name="Yan B."/>
        </authorList>
    </citation>
    <scope>NUCLEOTIDE SEQUENCE [LARGE SCALE GENOMIC DNA]</scope>
    <source>
        <strain evidence="3 4">SCAWS-G2</strain>
    </source>
</reference>
<keyword evidence="3" id="KW-0378">Hydrolase</keyword>
<dbReference type="InterPro" id="IPR050228">
    <property type="entry name" value="Carboxylesterase_BioH"/>
</dbReference>
<dbReference type="PANTHER" id="PTHR43194:SF2">
    <property type="entry name" value="PEROXISOMAL MEMBRANE PROTEIN LPX1"/>
    <property type="match status" value="1"/>
</dbReference>
<dbReference type="InterPro" id="IPR000073">
    <property type="entry name" value="AB_hydrolase_1"/>
</dbReference>
<dbReference type="SUPFAM" id="SSF53474">
    <property type="entry name" value="alpha/beta-Hydrolases"/>
    <property type="match status" value="1"/>
</dbReference>
<dbReference type="AlphaFoldDB" id="A0A4V0YZG7"/>
<feature type="domain" description="AB hydrolase-1" evidence="2">
    <location>
        <begin position="44"/>
        <end position="266"/>
    </location>
</feature>
<name>A0A4V0YZG7_KTERU</name>
<evidence type="ECO:0000259" key="2">
    <source>
        <dbReference type="Pfam" id="PF12697"/>
    </source>
</evidence>
<dbReference type="Proteomes" id="UP000290365">
    <property type="component" value="Chromosome"/>
</dbReference>
<dbReference type="GO" id="GO:0016787">
    <property type="term" value="F:hydrolase activity"/>
    <property type="evidence" value="ECO:0007669"/>
    <property type="project" value="UniProtKB-KW"/>
</dbReference>
<dbReference type="KEGG" id="kbs:EPA93_28260"/>
<evidence type="ECO:0000256" key="1">
    <source>
        <dbReference type="SAM" id="MobiDB-lite"/>
    </source>
</evidence>
<sequence>MKKQQGHTKGHVQSKDGTRIAYDRQGSGPTVILVGGGLTDRSENAPLAVELAKHFTVYNYDRRGRGDSGDILPYAVEREIEDIDALIVQSGGSAHLYGVSSGGALALEAAAAGLSGIGKLAVYEVPYNMADIWPQQWQKYVKQLKAVLTQGRRGDALELFMRLAGSSDEEIAGAKQSPFWASGEALAHTLAYEAAVLGDGQPPAARFAKITKPTLVATGTDARLSGAAAWVLALAKAADAIAASIPHAKRQTFEGQSHIADPKIVASVLEQFFRA</sequence>
<feature type="compositionally biased region" description="Basic residues" evidence="1">
    <location>
        <begin position="1"/>
        <end position="12"/>
    </location>
</feature>
<proteinExistence type="predicted"/>
<organism evidence="3 4">
    <name type="scientific">Ktedonosporobacter rubrisoli</name>
    <dbReference type="NCBI Taxonomy" id="2509675"/>
    <lineage>
        <taxon>Bacteria</taxon>
        <taxon>Bacillati</taxon>
        <taxon>Chloroflexota</taxon>
        <taxon>Ktedonobacteria</taxon>
        <taxon>Ktedonobacterales</taxon>
        <taxon>Ktedonosporobacteraceae</taxon>
        <taxon>Ktedonosporobacter</taxon>
    </lineage>
</organism>